<evidence type="ECO:0000256" key="1">
    <source>
        <dbReference type="SAM" id="Coils"/>
    </source>
</evidence>
<evidence type="ECO:0000256" key="2">
    <source>
        <dbReference type="SAM" id="Phobius"/>
    </source>
</evidence>
<dbReference type="Gene3D" id="1.20.58.130">
    <property type="match status" value="1"/>
</dbReference>
<gene>
    <name evidence="3" type="ORF">C7B43_19950</name>
</gene>
<dbReference type="AlphaFoldDB" id="A0A2T2WMT9"/>
<sequence length="110" mass="12739">MAMAPEHTPSSTPADFGEKVSISQLILSRLDDMRHDQDIMRQDTKQEMTSLRQELTALRQELRALDTKFDKKISDLDTKFDQKLSTLAYWYWGTLVLMIVGFVTVLFMHA</sequence>
<feature type="coiled-coil region" evidence="1">
    <location>
        <begin position="41"/>
        <end position="68"/>
    </location>
</feature>
<accession>A0A2T2WMT9</accession>
<evidence type="ECO:0000313" key="4">
    <source>
        <dbReference type="Proteomes" id="UP000242699"/>
    </source>
</evidence>
<keyword evidence="1" id="KW-0175">Coiled coil</keyword>
<dbReference type="EMBL" id="PXYT01000092">
    <property type="protein sequence ID" value="PSR23559.1"/>
    <property type="molecule type" value="Genomic_DNA"/>
</dbReference>
<evidence type="ECO:0008006" key="5">
    <source>
        <dbReference type="Google" id="ProtNLM"/>
    </source>
</evidence>
<comment type="caution">
    <text evidence="3">The sequence shown here is derived from an EMBL/GenBank/DDBJ whole genome shotgun (WGS) entry which is preliminary data.</text>
</comment>
<keyword evidence="2" id="KW-1133">Transmembrane helix</keyword>
<feature type="transmembrane region" description="Helical" evidence="2">
    <location>
        <begin position="89"/>
        <end position="108"/>
    </location>
</feature>
<protein>
    <recommendedName>
        <fullName evidence="5">DUF1640 domain-containing protein</fullName>
    </recommendedName>
</protein>
<name>A0A2T2WMT9_9FIRM</name>
<proteinExistence type="predicted"/>
<keyword evidence="2" id="KW-0812">Transmembrane</keyword>
<organism evidence="3 4">
    <name type="scientific">Sulfobacillus benefaciens</name>
    <dbReference type="NCBI Taxonomy" id="453960"/>
    <lineage>
        <taxon>Bacteria</taxon>
        <taxon>Bacillati</taxon>
        <taxon>Bacillota</taxon>
        <taxon>Clostridia</taxon>
        <taxon>Eubacteriales</taxon>
        <taxon>Clostridiales Family XVII. Incertae Sedis</taxon>
        <taxon>Sulfobacillus</taxon>
    </lineage>
</organism>
<evidence type="ECO:0000313" key="3">
    <source>
        <dbReference type="EMBL" id="PSR23559.1"/>
    </source>
</evidence>
<dbReference type="Proteomes" id="UP000242699">
    <property type="component" value="Unassembled WGS sequence"/>
</dbReference>
<keyword evidence="2" id="KW-0472">Membrane</keyword>
<reference evidence="3 4" key="1">
    <citation type="journal article" date="2014" name="BMC Genomics">
        <title>Comparison of environmental and isolate Sulfobacillus genomes reveals diverse carbon, sulfur, nitrogen, and hydrogen metabolisms.</title>
        <authorList>
            <person name="Justice N.B."/>
            <person name="Norman A."/>
            <person name="Brown C.T."/>
            <person name="Singh A."/>
            <person name="Thomas B.C."/>
            <person name="Banfield J.F."/>
        </authorList>
    </citation>
    <scope>NUCLEOTIDE SEQUENCE [LARGE SCALE GENOMIC DNA]</scope>
    <source>
        <strain evidence="3">AMDSBA1</strain>
    </source>
</reference>